<dbReference type="AlphaFoldDB" id="A0A1H5VUI9"/>
<feature type="transmembrane region" description="Helical" evidence="1">
    <location>
        <begin position="94"/>
        <end position="116"/>
    </location>
</feature>
<protein>
    <submittedName>
        <fullName evidence="2">Aminobenzoyl-glutamate transport protein</fullName>
    </submittedName>
</protein>
<feature type="transmembrane region" description="Helical" evidence="1">
    <location>
        <begin position="55"/>
        <end position="73"/>
    </location>
</feature>
<dbReference type="Proteomes" id="UP000236735">
    <property type="component" value="Unassembled WGS sequence"/>
</dbReference>
<dbReference type="EMBL" id="FNUV01000005">
    <property type="protein sequence ID" value="SEF90894.1"/>
    <property type="molecule type" value="Genomic_DNA"/>
</dbReference>
<accession>A0A1H5VUI9</accession>
<sequence>MKNKLFARIGMGVVASQLALIILSWLLSAMRQEGVRSLLSSEGIRWFIGGFNHIVATPLLVCLLLLLVAVGAIEKSGVPVLFAKNHPLTYRDRIALRVSFAFIIIYVVIICLLTLTPHAILLSATGQLFPSAFSRSFVPLLAFGICLFSVSFGVMSGRLKALADVFESLTFGLSKGAPLIVLYILIVQLLASVGFVFMS</sequence>
<keyword evidence="1" id="KW-0812">Transmembrane</keyword>
<keyword evidence="1" id="KW-0472">Membrane</keyword>
<evidence type="ECO:0000313" key="3">
    <source>
        <dbReference type="Proteomes" id="UP000236735"/>
    </source>
</evidence>
<keyword evidence="1" id="KW-1133">Transmembrane helix</keyword>
<evidence type="ECO:0000313" key="2">
    <source>
        <dbReference type="EMBL" id="SEF90894.1"/>
    </source>
</evidence>
<dbReference type="RefSeq" id="WP_146063146.1">
    <property type="nucleotide sequence ID" value="NZ_FNUV01000005.1"/>
</dbReference>
<reference evidence="2 3" key="1">
    <citation type="submission" date="2016-10" db="EMBL/GenBank/DDBJ databases">
        <authorList>
            <person name="de Groot N.N."/>
        </authorList>
    </citation>
    <scope>NUCLEOTIDE SEQUENCE [LARGE SCALE GENOMIC DNA]</scope>
    <source>
        <strain evidence="2 3">AR32</strain>
    </source>
</reference>
<feature type="transmembrane region" description="Helical" evidence="1">
    <location>
        <begin position="176"/>
        <end position="198"/>
    </location>
</feature>
<gene>
    <name evidence="2" type="ORF">SAMN05216354_2055</name>
</gene>
<feature type="transmembrane region" description="Helical" evidence="1">
    <location>
        <begin position="136"/>
        <end position="155"/>
    </location>
</feature>
<evidence type="ECO:0000256" key="1">
    <source>
        <dbReference type="SAM" id="Phobius"/>
    </source>
</evidence>
<proteinExistence type="predicted"/>
<organism evidence="2 3">
    <name type="scientific">Xylanibacter ruminicola</name>
    <name type="common">Prevotella ruminicola</name>
    <dbReference type="NCBI Taxonomy" id="839"/>
    <lineage>
        <taxon>Bacteria</taxon>
        <taxon>Pseudomonadati</taxon>
        <taxon>Bacteroidota</taxon>
        <taxon>Bacteroidia</taxon>
        <taxon>Bacteroidales</taxon>
        <taxon>Prevotellaceae</taxon>
        <taxon>Xylanibacter</taxon>
    </lineage>
</organism>
<name>A0A1H5VUI9_XYLRU</name>